<gene>
    <name evidence="4" type="ORF">DL762_001517</name>
</gene>
<evidence type="ECO:0000256" key="1">
    <source>
        <dbReference type="ARBA" id="ARBA00007992"/>
    </source>
</evidence>
<dbReference type="Gene3D" id="3.50.50.60">
    <property type="entry name" value="FAD/NAD(P)-binding domain"/>
    <property type="match status" value="1"/>
</dbReference>
<evidence type="ECO:0000256" key="2">
    <source>
        <dbReference type="ARBA" id="ARBA00023002"/>
    </source>
</evidence>
<dbReference type="EMBL" id="QJNS01000025">
    <property type="protein sequence ID" value="RYO92614.1"/>
    <property type="molecule type" value="Genomic_DNA"/>
</dbReference>
<keyword evidence="2" id="KW-0560">Oxidoreductase</keyword>
<dbReference type="Proteomes" id="UP000294003">
    <property type="component" value="Unassembled WGS sequence"/>
</dbReference>
<reference evidence="4 5" key="1">
    <citation type="submission" date="2018-06" db="EMBL/GenBank/DDBJ databases">
        <title>Complete Genomes of Monosporascus.</title>
        <authorList>
            <person name="Robinson A.J."/>
            <person name="Natvig D.O."/>
        </authorList>
    </citation>
    <scope>NUCLEOTIDE SEQUENCE [LARGE SCALE GENOMIC DNA]</scope>
    <source>
        <strain evidence="4 5">CBS 609.92</strain>
    </source>
</reference>
<dbReference type="PANTHER" id="PTHR13789:SF242">
    <property type="entry name" value="FAD-BINDING DOMAIN-CONTAINING PROTEIN"/>
    <property type="match status" value="1"/>
</dbReference>
<comment type="similarity">
    <text evidence="1">Belongs to the paxM FAD-dependent monooxygenase family.</text>
</comment>
<evidence type="ECO:0000313" key="5">
    <source>
        <dbReference type="Proteomes" id="UP000294003"/>
    </source>
</evidence>
<dbReference type="SUPFAM" id="SSF51905">
    <property type="entry name" value="FAD/NAD(P)-binding domain"/>
    <property type="match status" value="1"/>
</dbReference>
<dbReference type="InterPro" id="IPR036188">
    <property type="entry name" value="FAD/NAD-bd_sf"/>
</dbReference>
<evidence type="ECO:0000313" key="4">
    <source>
        <dbReference type="EMBL" id="RYO92614.1"/>
    </source>
</evidence>
<name>A0ABY0HFY6_9PEZI</name>
<keyword evidence="5" id="KW-1185">Reference proteome</keyword>
<proteinExistence type="inferred from homology"/>
<dbReference type="PANTHER" id="PTHR13789">
    <property type="entry name" value="MONOOXYGENASE"/>
    <property type="match status" value="1"/>
</dbReference>
<sequence>MLIWGPGEPERPNGEVFKADLVVGVDGINSSARLLLTGQPDVPRDTRGVAYRILIPRKKLLADPELADPDHRHMHDVVTRAGQAPCRLRDPERGALPRGGLRDLVQDAGEVRVIKGDNRELCNRLGKWGRHVQKLCALTGGFMKWRLCDLPNLMCWAHPLGKAVLLDDSCHPMRPYMAQGRRASRSRTPRRCGTREPYPGQAREHQYILHIEDNEEQRAGYKRLRANASETKSSGTMMSAGSSSSVTMLRSLLWRVRIGRWLRGAAVAMLTKARFKAEK</sequence>
<dbReference type="InterPro" id="IPR050493">
    <property type="entry name" value="FAD-dep_Monooxygenase_BioMet"/>
</dbReference>
<evidence type="ECO:0008006" key="6">
    <source>
        <dbReference type="Google" id="ProtNLM"/>
    </source>
</evidence>
<protein>
    <recommendedName>
        <fullName evidence="6">FAD-binding domain-containing protein</fullName>
    </recommendedName>
</protein>
<evidence type="ECO:0000256" key="3">
    <source>
        <dbReference type="ARBA" id="ARBA00023033"/>
    </source>
</evidence>
<comment type="caution">
    <text evidence="4">The sequence shown here is derived from an EMBL/GenBank/DDBJ whole genome shotgun (WGS) entry which is preliminary data.</text>
</comment>
<organism evidence="4 5">
    <name type="scientific">Monosporascus cannonballus</name>
    <dbReference type="NCBI Taxonomy" id="155416"/>
    <lineage>
        <taxon>Eukaryota</taxon>
        <taxon>Fungi</taxon>
        <taxon>Dikarya</taxon>
        <taxon>Ascomycota</taxon>
        <taxon>Pezizomycotina</taxon>
        <taxon>Sordariomycetes</taxon>
        <taxon>Xylariomycetidae</taxon>
        <taxon>Xylariales</taxon>
        <taxon>Xylariales incertae sedis</taxon>
        <taxon>Monosporascus</taxon>
    </lineage>
</organism>
<keyword evidence="3" id="KW-0503">Monooxygenase</keyword>
<accession>A0ABY0HFY6</accession>